<dbReference type="EMBL" id="CABITT030000005">
    <property type="protein sequence ID" value="VVB05904.1"/>
    <property type="molecule type" value="Genomic_DNA"/>
</dbReference>
<name>A0A565BWY2_9BRAS</name>
<dbReference type="AlphaFoldDB" id="A0A565BWY2"/>
<proteinExistence type="predicted"/>
<gene>
    <name evidence="1" type="ORF">ANE_LOCUS16348</name>
</gene>
<keyword evidence="2" id="KW-1185">Reference proteome</keyword>
<protein>
    <submittedName>
        <fullName evidence="1">Uncharacterized protein</fullName>
    </submittedName>
</protein>
<sequence length="129" mass="14437">MTVTQFWWPSLSLAAPSSPQFLLVTSSLSSPTSLHLLLHFSFSKIRENTRLLLSYGDTNSGEMLCQIRLLVTTPSSSFRLHLRQLEMAIDAAGCPPPTWYDFLDEILQFVTSTPANDSPSIYDIWAQAV</sequence>
<reference evidence="1" key="1">
    <citation type="submission" date="2019-07" db="EMBL/GenBank/DDBJ databases">
        <authorList>
            <person name="Dittberner H."/>
        </authorList>
    </citation>
    <scope>NUCLEOTIDE SEQUENCE [LARGE SCALE GENOMIC DNA]</scope>
</reference>
<dbReference type="Proteomes" id="UP000489600">
    <property type="component" value="Unassembled WGS sequence"/>
</dbReference>
<comment type="caution">
    <text evidence="1">The sequence shown here is derived from an EMBL/GenBank/DDBJ whole genome shotgun (WGS) entry which is preliminary data.</text>
</comment>
<organism evidence="1 2">
    <name type="scientific">Arabis nemorensis</name>
    <dbReference type="NCBI Taxonomy" id="586526"/>
    <lineage>
        <taxon>Eukaryota</taxon>
        <taxon>Viridiplantae</taxon>
        <taxon>Streptophyta</taxon>
        <taxon>Embryophyta</taxon>
        <taxon>Tracheophyta</taxon>
        <taxon>Spermatophyta</taxon>
        <taxon>Magnoliopsida</taxon>
        <taxon>eudicotyledons</taxon>
        <taxon>Gunneridae</taxon>
        <taxon>Pentapetalae</taxon>
        <taxon>rosids</taxon>
        <taxon>malvids</taxon>
        <taxon>Brassicales</taxon>
        <taxon>Brassicaceae</taxon>
        <taxon>Arabideae</taxon>
        <taxon>Arabis</taxon>
    </lineage>
</organism>
<accession>A0A565BWY2</accession>
<evidence type="ECO:0000313" key="1">
    <source>
        <dbReference type="EMBL" id="VVB05904.1"/>
    </source>
</evidence>
<evidence type="ECO:0000313" key="2">
    <source>
        <dbReference type="Proteomes" id="UP000489600"/>
    </source>
</evidence>